<evidence type="ECO:0000313" key="4">
    <source>
        <dbReference type="Proteomes" id="UP000230778"/>
    </source>
</evidence>
<reference evidence="3 4" key="1">
    <citation type="submission" date="2017-09" db="EMBL/GenBank/DDBJ databases">
        <title>Depth-based differentiation of microbial function through sediment-hosted aquifers and enrichment of novel symbionts in the deep terrestrial subsurface.</title>
        <authorList>
            <person name="Probst A.J."/>
            <person name="Ladd B."/>
            <person name="Jarett J.K."/>
            <person name="Geller-Mcgrath D.E."/>
            <person name="Sieber C.M."/>
            <person name="Emerson J.B."/>
            <person name="Anantharaman K."/>
            <person name="Thomas B.C."/>
            <person name="Malmstrom R."/>
            <person name="Stieglmeier M."/>
            <person name="Klingl A."/>
            <person name="Woyke T."/>
            <person name="Ryan C.M."/>
            <person name="Banfield J.F."/>
        </authorList>
    </citation>
    <scope>NUCLEOTIDE SEQUENCE [LARGE SCALE GENOMIC DNA]</scope>
    <source>
        <strain evidence="3">CG18_big_fil_WC_8_21_14_2_50_37_10</strain>
    </source>
</reference>
<dbReference type="SUPFAM" id="SSF52980">
    <property type="entry name" value="Restriction endonuclease-like"/>
    <property type="match status" value="1"/>
</dbReference>
<dbReference type="Gene3D" id="1.10.10.60">
    <property type="entry name" value="Homeodomain-like"/>
    <property type="match status" value="2"/>
</dbReference>
<proteinExistence type="predicted"/>
<dbReference type="InterPro" id="IPR003611">
    <property type="entry name" value="NUMOD3"/>
</dbReference>
<feature type="domain" description="DUF559" evidence="1">
    <location>
        <begin position="295"/>
        <end position="397"/>
    </location>
</feature>
<evidence type="ECO:0000259" key="1">
    <source>
        <dbReference type="Pfam" id="PF04480"/>
    </source>
</evidence>
<gene>
    <name evidence="3" type="ORF">COW72_02365</name>
</gene>
<protein>
    <recommendedName>
        <fullName evidence="5">DUF559 domain-containing protein</fullName>
    </recommendedName>
</protein>
<dbReference type="Proteomes" id="UP000230778">
    <property type="component" value="Unassembled WGS sequence"/>
</dbReference>
<dbReference type="Pfam" id="PF07460">
    <property type="entry name" value="NUMOD3"/>
    <property type="match status" value="1"/>
</dbReference>
<sequence length="400" mass="47266">MARPRVIKISKDKLRYFYLVKKLSPIEIARKFNCSGRTIFARLYEYKIPIRHDRERNDITEEKLRDLYLDKKMSIGKIAGMFKCSKGTIWAKLCQYNIDARTKSEANKGKYKIEIPEEIKSLYINDKLSISKIAKRFNCCCKSISQRLHDYNIATGIRKIEIPKKELEDLYIRNKMTIYQIGKKFGCDGVTILNRLNQYDIPIRKKGELRLEKYKVEIPKKEVKNLYIGKKIPVSKIKKIFNCSATTLRKRLERYGVPIRNISEALKGNPSPMKGKHHTEETRRKLSMLTVRQLASGKMKRKDTSIEIKIEEELKRNHICFQKLVSLCGITVPDFYLPNYRVAIYIDGDYWHNLPVVKHRDEKQNRILEQKGYQVLRFWEHEINRSASDCVKKVKEYINF</sequence>
<feature type="domain" description="Nuclease associated modular" evidence="2">
    <location>
        <begin position="260"/>
        <end position="287"/>
    </location>
</feature>
<dbReference type="GO" id="GO:0003677">
    <property type="term" value="F:DNA binding"/>
    <property type="evidence" value="ECO:0007669"/>
    <property type="project" value="InterPro"/>
</dbReference>
<comment type="caution">
    <text evidence="3">The sequence shown here is derived from an EMBL/GenBank/DDBJ whole genome shotgun (WGS) entry which is preliminary data.</text>
</comment>
<organism evidence="3 4">
    <name type="scientific">Candidatus Nealsonbacteria bacterium CG18_big_fil_WC_8_21_14_2_50_37_10</name>
    <dbReference type="NCBI Taxonomy" id="1974717"/>
    <lineage>
        <taxon>Bacteria</taxon>
        <taxon>Candidatus Nealsoniibacteriota</taxon>
    </lineage>
</organism>
<evidence type="ECO:0008006" key="5">
    <source>
        <dbReference type="Google" id="ProtNLM"/>
    </source>
</evidence>
<dbReference type="InterPro" id="IPR007569">
    <property type="entry name" value="DUF559"/>
</dbReference>
<dbReference type="Gene3D" id="3.40.960.10">
    <property type="entry name" value="VSR Endonuclease"/>
    <property type="match status" value="1"/>
</dbReference>
<dbReference type="InterPro" id="IPR011335">
    <property type="entry name" value="Restrct_endonuc-II-like"/>
</dbReference>
<accession>A0A2H0FHJ5</accession>
<dbReference type="Pfam" id="PF04480">
    <property type="entry name" value="DUF559"/>
    <property type="match status" value="1"/>
</dbReference>
<dbReference type="EMBL" id="PCUC01000124">
    <property type="protein sequence ID" value="PIQ06082.1"/>
    <property type="molecule type" value="Genomic_DNA"/>
</dbReference>
<dbReference type="AlphaFoldDB" id="A0A2H0FHJ5"/>
<evidence type="ECO:0000313" key="3">
    <source>
        <dbReference type="EMBL" id="PIQ06082.1"/>
    </source>
</evidence>
<evidence type="ECO:0000259" key="2">
    <source>
        <dbReference type="Pfam" id="PF07460"/>
    </source>
</evidence>
<name>A0A2H0FHJ5_9BACT</name>